<dbReference type="RefSeq" id="WP_340285361.1">
    <property type="nucleotide sequence ID" value="NZ_JBBJUP010000001.1"/>
</dbReference>
<evidence type="ECO:0000259" key="5">
    <source>
        <dbReference type="Pfam" id="PF00296"/>
    </source>
</evidence>
<evidence type="ECO:0000313" key="7">
    <source>
        <dbReference type="Proteomes" id="UP001364211"/>
    </source>
</evidence>
<accession>A0ABU8T066</accession>
<evidence type="ECO:0000256" key="1">
    <source>
        <dbReference type="ARBA" id="ARBA00022630"/>
    </source>
</evidence>
<dbReference type="InterPro" id="IPR019921">
    <property type="entry name" value="Lucif-like_OxRdtase_Rv2161c"/>
</dbReference>
<dbReference type="EMBL" id="JBBJUP010000001">
    <property type="protein sequence ID" value="MEJ8277344.1"/>
    <property type="molecule type" value="Genomic_DNA"/>
</dbReference>
<dbReference type="SUPFAM" id="SSF51679">
    <property type="entry name" value="Bacterial luciferase-like"/>
    <property type="match status" value="1"/>
</dbReference>
<keyword evidence="3 6" id="KW-0560">Oxidoreductase</keyword>
<gene>
    <name evidence="6" type="ORF">WJX68_00210</name>
</gene>
<protein>
    <submittedName>
        <fullName evidence="6">TIGR03619 family F420-dependent LLM class oxidoreductase</fullName>
        <ecNumber evidence="6">1.-.-.-</ecNumber>
    </submittedName>
</protein>
<feature type="domain" description="Luciferase-like" evidence="5">
    <location>
        <begin position="10"/>
        <end position="267"/>
    </location>
</feature>
<sequence length="297" mass="30642">MRIGFSLPQFGAAAAEVDRTAEFAAGAEERGAASLWTGDRLLVAVDPAVGYGGGPGGPGSVPAEFETAHDPLALLAAAAAVTTRVELGTSTLNAPWYPAALLARQAATLDALSGGRLLLGLGTGWAPEEYAAVGVPMGERGARLDEALDLFDAWWHTDPVAFDGRFATVVPSHVHAKPRRVPVYLAGFAPRARRRIAERADGFLPVATTDTTDLDAAVPRPWAQLRAAAVAAGRAPDAVGAVLRVNPRPGQSAADAAAVLRRAAADTDVEHAFVDLMHLARDTGGALAAVEEVLAAV</sequence>
<proteinExistence type="predicted"/>
<dbReference type="PANTHER" id="PTHR42847">
    <property type="entry name" value="ALKANESULFONATE MONOOXYGENASE"/>
    <property type="match status" value="1"/>
</dbReference>
<evidence type="ECO:0000313" key="6">
    <source>
        <dbReference type="EMBL" id="MEJ8277344.1"/>
    </source>
</evidence>
<comment type="caution">
    <text evidence="6">The sequence shown here is derived from an EMBL/GenBank/DDBJ whole genome shotgun (WGS) entry which is preliminary data.</text>
</comment>
<reference evidence="6 7" key="1">
    <citation type="submission" date="2024-03" db="EMBL/GenBank/DDBJ databases">
        <title>Draft genome sequence of Pseudonocardia sp. DW16-2.</title>
        <authorList>
            <person name="Duangmal K."/>
        </authorList>
    </citation>
    <scope>NUCLEOTIDE SEQUENCE [LARGE SCALE GENOMIC DNA]</scope>
    <source>
        <strain evidence="6 7">DW16-2</strain>
    </source>
</reference>
<dbReference type="InterPro" id="IPR036661">
    <property type="entry name" value="Luciferase-like_sf"/>
</dbReference>
<organism evidence="6 7">
    <name type="scientific">Pseudonocardia spirodelae</name>
    <dbReference type="NCBI Taxonomy" id="3133431"/>
    <lineage>
        <taxon>Bacteria</taxon>
        <taxon>Bacillati</taxon>
        <taxon>Actinomycetota</taxon>
        <taxon>Actinomycetes</taxon>
        <taxon>Pseudonocardiales</taxon>
        <taxon>Pseudonocardiaceae</taxon>
        <taxon>Pseudonocardia</taxon>
    </lineage>
</organism>
<dbReference type="Proteomes" id="UP001364211">
    <property type="component" value="Unassembled WGS sequence"/>
</dbReference>
<name>A0ABU8T066_9PSEU</name>
<dbReference type="InterPro" id="IPR050172">
    <property type="entry name" value="SsuD_RutA_monooxygenase"/>
</dbReference>
<dbReference type="Gene3D" id="3.20.20.30">
    <property type="entry name" value="Luciferase-like domain"/>
    <property type="match status" value="1"/>
</dbReference>
<keyword evidence="1" id="KW-0285">Flavoprotein</keyword>
<dbReference type="Pfam" id="PF00296">
    <property type="entry name" value="Bac_luciferase"/>
    <property type="match status" value="1"/>
</dbReference>
<evidence type="ECO:0000256" key="3">
    <source>
        <dbReference type="ARBA" id="ARBA00023002"/>
    </source>
</evidence>
<dbReference type="NCBIfam" id="TIGR03619">
    <property type="entry name" value="F420_Rv2161c"/>
    <property type="match status" value="1"/>
</dbReference>
<keyword evidence="4" id="KW-0503">Monooxygenase</keyword>
<evidence type="ECO:0000256" key="4">
    <source>
        <dbReference type="ARBA" id="ARBA00023033"/>
    </source>
</evidence>
<dbReference type="GO" id="GO:0016491">
    <property type="term" value="F:oxidoreductase activity"/>
    <property type="evidence" value="ECO:0007669"/>
    <property type="project" value="UniProtKB-KW"/>
</dbReference>
<keyword evidence="7" id="KW-1185">Reference proteome</keyword>
<dbReference type="EC" id="1.-.-.-" evidence="6"/>
<dbReference type="PANTHER" id="PTHR42847:SF4">
    <property type="entry name" value="ALKANESULFONATE MONOOXYGENASE-RELATED"/>
    <property type="match status" value="1"/>
</dbReference>
<keyword evidence="2" id="KW-0288">FMN</keyword>
<evidence type="ECO:0000256" key="2">
    <source>
        <dbReference type="ARBA" id="ARBA00022643"/>
    </source>
</evidence>
<dbReference type="InterPro" id="IPR011251">
    <property type="entry name" value="Luciferase-like_dom"/>
</dbReference>